<keyword evidence="7" id="KW-1185">Reference proteome</keyword>
<dbReference type="InterPro" id="IPR003439">
    <property type="entry name" value="ABC_transporter-like_ATP-bd"/>
</dbReference>
<dbReference type="PROSITE" id="PS50893">
    <property type="entry name" value="ABC_TRANSPORTER_2"/>
    <property type="match status" value="1"/>
</dbReference>
<keyword evidence="2" id="KW-0813">Transport</keyword>
<evidence type="ECO:0000256" key="4">
    <source>
        <dbReference type="ARBA" id="ARBA00022840"/>
    </source>
</evidence>
<dbReference type="SMART" id="SM00382">
    <property type="entry name" value="AAA"/>
    <property type="match status" value="1"/>
</dbReference>
<accession>A0ABR9ZZP8</accession>
<evidence type="ECO:0000256" key="2">
    <source>
        <dbReference type="ARBA" id="ARBA00022448"/>
    </source>
</evidence>
<evidence type="ECO:0000259" key="5">
    <source>
        <dbReference type="PROSITE" id="PS50893"/>
    </source>
</evidence>
<comment type="caution">
    <text evidence="6">The sequence shown here is derived from an EMBL/GenBank/DDBJ whole genome shotgun (WGS) entry which is preliminary data.</text>
</comment>
<dbReference type="InterPro" id="IPR017871">
    <property type="entry name" value="ABC_transporter-like_CS"/>
</dbReference>
<dbReference type="SUPFAM" id="SSF52540">
    <property type="entry name" value="P-loop containing nucleoside triphosphate hydrolases"/>
    <property type="match status" value="1"/>
</dbReference>
<dbReference type="Gene3D" id="3.40.50.300">
    <property type="entry name" value="P-loop containing nucleotide triphosphate hydrolases"/>
    <property type="match status" value="1"/>
</dbReference>
<reference evidence="6 7" key="1">
    <citation type="submission" date="2020-11" db="EMBL/GenBank/DDBJ databases">
        <title>Fusibacter basophilias sp. nov.</title>
        <authorList>
            <person name="Qiu D."/>
        </authorList>
    </citation>
    <scope>NUCLEOTIDE SEQUENCE [LARGE SCALE GENOMIC DNA]</scope>
    <source>
        <strain evidence="6 7">Q10-2</strain>
    </source>
</reference>
<dbReference type="RefSeq" id="WP_194703893.1">
    <property type="nucleotide sequence ID" value="NZ_JADKNH010000018.1"/>
</dbReference>
<dbReference type="GO" id="GO:0005524">
    <property type="term" value="F:ATP binding"/>
    <property type="evidence" value="ECO:0007669"/>
    <property type="project" value="UniProtKB-KW"/>
</dbReference>
<dbReference type="PROSITE" id="PS00211">
    <property type="entry name" value="ABC_TRANSPORTER_1"/>
    <property type="match status" value="1"/>
</dbReference>
<proteinExistence type="inferred from homology"/>
<name>A0ABR9ZZP8_9FIRM</name>
<organism evidence="6 7">
    <name type="scientific">Fusibacter ferrireducens</name>
    <dbReference type="NCBI Taxonomy" id="2785058"/>
    <lineage>
        <taxon>Bacteria</taxon>
        <taxon>Bacillati</taxon>
        <taxon>Bacillota</taxon>
        <taxon>Clostridia</taxon>
        <taxon>Eubacteriales</taxon>
        <taxon>Eubacteriales Family XII. Incertae Sedis</taxon>
        <taxon>Fusibacter</taxon>
    </lineage>
</organism>
<evidence type="ECO:0000256" key="1">
    <source>
        <dbReference type="ARBA" id="ARBA00005417"/>
    </source>
</evidence>
<evidence type="ECO:0000313" key="7">
    <source>
        <dbReference type="Proteomes" id="UP000614200"/>
    </source>
</evidence>
<evidence type="ECO:0000313" key="6">
    <source>
        <dbReference type="EMBL" id="MBF4695658.1"/>
    </source>
</evidence>
<dbReference type="EMBL" id="JADKNH010000018">
    <property type="protein sequence ID" value="MBF4695658.1"/>
    <property type="molecule type" value="Genomic_DNA"/>
</dbReference>
<comment type="similarity">
    <text evidence="1">Belongs to the ABC transporter superfamily.</text>
</comment>
<sequence>MIELRNLTKSYPSQTEPAVKSVNMHVEKGEFFGLLGPNGAGKTTMIEMMTTLLLPTQGEIMISGQKLERHRVDLKKKFSLVTQEYSLRSDMNLNQIMELQGRLHGMPIKRIRSRSDELLEVCDLVKHRKKIVRKLSGGMKRKLMLCRALLTEPEIIFLDEPTAGLDLMFRRQMWDLLRKLNEEGLTIMLTTHYIEEAEALCHRVAMMRSGEIVRLENPRKLIMELGEFSVDVFDGNVTKSYYFENKEMALAFASTIENRINIRSTSLEDVFVKISESGVEIS</sequence>
<dbReference type="InterPro" id="IPR027417">
    <property type="entry name" value="P-loop_NTPase"/>
</dbReference>
<dbReference type="PANTHER" id="PTHR42711:SF5">
    <property type="entry name" value="ABC TRANSPORTER ATP-BINDING PROTEIN NATA"/>
    <property type="match status" value="1"/>
</dbReference>
<keyword evidence="4 6" id="KW-0067">ATP-binding</keyword>
<dbReference type="InterPro" id="IPR003593">
    <property type="entry name" value="AAA+_ATPase"/>
</dbReference>
<evidence type="ECO:0000256" key="3">
    <source>
        <dbReference type="ARBA" id="ARBA00022741"/>
    </source>
</evidence>
<feature type="domain" description="ABC transporter" evidence="5">
    <location>
        <begin position="2"/>
        <end position="234"/>
    </location>
</feature>
<dbReference type="Pfam" id="PF00005">
    <property type="entry name" value="ABC_tran"/>
    <property type="match status" value="1"/>
</dbReference>
<dbReference type="Proteomes" id="UP000614200">
    <property type="component" value="Unassembled WGS sequence"/>
</dbReference>
<gene>
    <name evidence="6" type="ORF">ISU02_21395</name>
</gene>
<dbReference type="PANTHER" id="PTHR42711">
    <property type="entry name" value="ABC TRANSPORTER ATP-BINDING PROTEIN"/>
    <property type="match status" value="1"/>
</dbReference>
<dbReference type="InterPro" id="IPR050763">
    <property type="entry name" value="ABC_transporter_ATP-binding"/>
</dbReference>
<protein>
    <submittedName>
        <fullName evidence="6">ABC transporter ATP-binding protein</fullName>
    </submittedName>
</protein>
<keyword evidence="3" id="KW-0547">Nucleotide-binding</keyword>